<dbReference type="Pfam" id="PF02544">
    <property type="entry name" value="Steroid_dh"/>
    <property type="match status" value="1"/>
</dbReference>
<name>A9NWW4_PICSI</name>
<dbReference type="InterPro" id="IPR039357">
    <property type="entry name" value="SRD5A/TECR"/>
</dbReference>
<keyword evidence="5 11" id="KW-1133">Transmembrane helix</keyword>
<evidence type="ECO:0000256" key="8">
    <source>
        <dbReference type="ARBA" id="ARBA00037910"/>
    </source>
</evidence>
<dbReference type="PROSITE" id="PS50244">
    <property type="entry name" value="S5A_REDUCTASE"/>
    <property type="match status" value="1"/>
</dbReference>
<dbReference type="FunFam" id="1.20.120.1630:FF:000002">
    <property type="entry name" value="Steroid 5 alpha-reductase 1"/>
    <property type="match status" value="1"/>
</dbReference>
<feature type="transmembrane region" description="Helical" evidence="11">
    <location>
        <begin position="206"/>
        <end position="227"/>
    </location>
</feature>
<evidence type="ECO:0000256" key="9">
    <source>
        <dbReference type="ARBA" id="ARBA00048164"/>
    </source>
</evidence>
<dbReference type="InterPro" id="IPR001104">
    <property type="entry name" value="3-oxo-5_a-steroid_4-DH_C"/>
</dbReference>
<keyword evidence="11" id="KW-0752">Steroid biosynthesis</keyword>
<feature type="transmembrane region" description="Helical" evidence="11">
    <location>
        <begin position="112"/>
        <end position="131"/>
    </location>
</feature>
<sequence length="260" mass="29737">MAELDGHIAMDKNLYNRALKAMLAMAVATFIPTSFIKVPYGRHSRPGWGPSISPRLAWFLMESPTLWMSALLFPHGRMSSNPTSLILLMPFLAHYIHRCCIYPLRIRSGSKPLPISIAAMAFLFNTYNTYLQIRWISHYGNYTAGWLGSPMFIAGLLVFITGMIINLWADSVLLSLRRENEGYKIPRGGLFEYVSCPNYFGEIVEWLGWALMTWSLAGLSFFLYTAANLGPRAAVHHDWYHEQFPERYPKSRKALIPFVY</sequence>
<protein>
    <recommendedName>
        <fullName evidence="11">Steroid 5-alpha-reductase DET2</fullName>
        <ecNumber evidence="11">1.3.1.22</ecNumber>
    </recommendedName>
</protein>
<comment type="catalytic activity">
    <reaction evidence="9 11">
        <text>a 3-oxo-5alpha-steroid + NADP(+) = a 3-oxo-Delta(4)-steroid + NADPH + H(+)</text>
        <dbReference type="Rhea" id="RHEA:54384"/>
        <dbReference type="ChEBI" id="CHEBI:13601"/>
        <dbReference type="ChEBI" id="CHEBI:15378"/>
        <dbReference type="ChEBI" id="CHEBI:47909"/>
        <dbReference type="ChEBI" id="CHEBI:57783"/>
        <dbReference type="ChEBI" id="CHEBI:58349"/>
        <dbReference type="EC" id="1.3.1.22"/>
    </reaction>
</comment>
<keyword evidence="7 11" id="KW-0472">Membrane</keyword>
<dbReference type="EMBL" id="EF085829">
    <property type="protein sequence ID" value="ABK25125.1"/>
    <property type="molecule type" value="mRNA"/>
</dbReference>
<evidence type="ECO:0000256" key="5">
    <source>
        <dbReference type="ARBA" id="ARBA00022989"/>
    </source>
</evidence>
<evidence type="ECO:0000256" key="10">
    <source>
        <dbReference type="ARBA" id="ARBA00060577"/>
    </source>
</evidence>
<evidence type="ECO:0000256" key="3">
    <source>
        <dbReference type="ARBA" id="ARBA00007742"/>
    </source>
</evidence>
<dbReference type="Gene3D" id="1.20.120.1630">
    <property type="match status" value="1"/>
</dbReference>
<comment type="pathway">
    <text evidence="8 11">Plant hormone biosynthesis; brassinosteroid biosynthesis.</text>
</comment>
<organism evidence="13">
    <name type="scientific">Picea sitchensis</name>
    <name type="common">Sitka spruce</name>
    <name type="synonym">Pinus sitchensis</name>
    <dbReference type="NCBI Taxonomy" id="3332"/>
    <lineage>
        <taxon>Eukaryota</taxon>
        <taxon>Viridiplantae</taxon>
        <taxon>Streptophyta</taxon>
        <taxon>Embryophyta</taxon>
        <taxon>Tracheophyta</taxon>
        <taxon>Spermatophyta</taxon>
        <taxon>Pinopsida</taxon>
        <taxon>Pinidae</taxon>
        <taxon>Conifers I</taxon>
        <taxon>Pinales</taxon>
        <taxon>Pinaceae</taxon>
        <taxon>Picea</taxon>
    </lineage>
</organism>
<comment type="pathway">
    <text evidence="10">Steroid biosynthesis.</text>
</comment>
<dbReference type="AlphaFoldDB" id="A9NWW4"/>
<keyword evidence="4 11" id="KW-0812">Transmembrane</keyword>
<proteinExistence type="evidence at transcript level"/>
<dbReference type="GO" id="GO:0016020">
    <property type="term" value="C:membrane"/>
    <property type="evidence" value="ECO:0007669"/>
    <property type="project" value="UniProtKB-SubCell"/>
</dbReference>
<dbReference type="UniPathway" id="UPA00381"/>
<feature type="transmembrane region" description="Helical" evidence="11">
    <location>
        <begin position="143"/>
        <end position="169"/>
    </location>
</feature>
<comment type="pathway">
    <text evidence="2">Hormone biosynthesis.</text>
</comment>
<dbReference type="PANTHER" id="PTHR10556:SF43">
    <property type="entry name" value="STEROID 5-ALPHA-REDUCTASE DET2"/>
    <property type="match status" value="1"/>
</dbReference>
<comment type="similarity">
    <text evidence="3 11">Belongs to the steroid 5-alpha reductase family.</text>
</comment>
<dbReference type="InterPro" id="IPR016636">
    <property type="entry name" value="3-oxo-5-alpha-steroid_4-DH"/>
</dbReference>
<dbReference type="EC" id="1.3.1.22" evidence="11"/>
<reference evidence="13" key="1">
    <citation type="journal article" date="2008" name="BMC Genomics">
        <title>A conifer genomics resource of 200,000 spruce (Picea spp.) ESTs and 6,464 high-quality, sequence-finished full-length cDNAs for Sitka spruce (Picea sitchensis).</title>
        <authorList>
            <person name="Ralph S.G."/>
            <person name="Chun H.J."/>
            <person name="Kolosova N."/>
            <person name="Cooper D."/>
            <person name="Oddy C."/>
            <person name="Ritland C.E."/>
            <person name="Kirkpatrick R."/>
            <person name="Moore R."/>
            <person name="Barber S."/>
            <person name="Holt R.A."/>
            <person name="Jones S.J."/>
            <person name="Marra M.A."/>
            <person name="Douglas C.J."/>
            <person name="Ritland K."/>
            <person name="Bohlmann J."/>
        </authorList>
    </citation>
    <scope>NUCLEOTIDE SEQUENCE</scope>
    <source>
        <tissue evidence="13">Bark</tissue>
    </source>
</reference>
<dbReference type="GO" id="GO:0016132">
    <property type="term" value="P:brassinosteroid biosynthetic process"/>
    <property type="evidence" value="ECO:0007669"/>
    <property type="project" value="UniProtKB-UniPathway"/>
</dbReference>
<keyword evidence="11" id="KW-0444">Lipid biosynthesis</keyword>
<accession>A9NWW4</accession>
<evidence type="ECO:0000256" key="11">
    <source>
        <dbReference type="PIRNR" id="PIRNR015596"/>
    </source>
</evidence>
<dbReference type="OMA" id="PHYALEW"/>
<evidence type="ECO:0000256" key="7">
    <source>
        <dbReference type="ARBA" id="ARBA00023136"/>
    </source>
</evidence>
<keyword evidence="6" id="KW-0560">Oxidoreductase</keyword>
<evidence type="ECO:0000256" key="4">
    <source>
        <dbReference type="ARBA" id="ARBA00022692"/>
    </source>
</evidence>
<dbReference type="PIRSF" id="PIRSF015596">
    <property type="entry name" value="5_alpha-SR2"/>
    <property type="match status" value="1"/>
</dbReference>
<keyword evidence="11" id="KW-1069">Brassinosteroid biosynthesis</keyword>
<dbReference type="PANTHER" id="PTHR10556">
    <property type="entry name" value="3-OXO-5-ALPHA-STEROID 4-DEHYDROGENASE"/>
    <property type="match status" value="1"/>
</dbReference>
<keyword evidence="11" id="KW-0443">Lipid metabolism</keyword>
<evidence type="ECO:0000256" key="6">
    <source>
        <dbReference type="ARBA" id="ARBA00023002"/>
    </source>
</evidence>
<dbReference type="GO" id="GO:0047751">
    <property type="term" value="F:3-oxo-5-alpha-steroid 4-dehydrogenase (NADP+) activity"/>
    <property type="evidence" value="ECO:0007669"/>
    <property type="project" value="UniProtKB-EC"/>
</dbReference>
<evidence type="ECO:0000256" key="1">
    <source>
        <dbReference type="ARBA" id="ARBA00004141"/>
    </source>
</evidence>
<feature type="transmembrane region" description="Helical" evidence="11">
    <location>
        <begin position="18"/>
        <end position="36"/>
    </location>
</feature>
<evidence type="ECO:0000259" key="12">
    <source>
        <dbReference type="Pfam" id="PF02544"/>
    </source>
</evidence>
<evidence type="ECO:0000313" key="13">
    <source>
        <dbReference type="EMBL" id="ABK25125.1"/>
    </source>
</evidence>
<feature type="domain" description="3-oxo-5-alpha-steroid 4-dehydrogenase C-terminal" evidence="12">
    <location>
        <begin position="112"/>
        <end position="260"/>
    </location>
</feature>
<comment type="subcellular location">
    <subcellularLocation>
        <location evidence="1">Membrane</location>
        <topology evidence="1">Multi-pass membrane protein</topology>
    </subcellularLocation>
</comment>
<evidence type="ECO:0000256" key="2">
    <source>
        <dbReference type="ARBA" id="ARBA00004972"/>
    </source>
</evidence>
<comment type="function">
    <text evidence="11">Involved in a reduction step in the biosynthesis of the plant steroid, brassinolide.</text>
</comment>